<dbReference type="GeneID" id="95516207"/>
<keyword evidence="2" id="KW-0732">Signal</keyword>
<dbReference type="Proteomes" id="UP000182375">
    <property type="component" value="Unassembled WGS sequence"/>
</dbReference>
<sequence>MRGSVVGTAVTLAAGALLAAGTTASASPPTPSPATTPAGTATAQAPGGERVLVDCFAHRNVRPTDFILACGDGNSRLKGLHWTSWGPDGARGTGTNWVNDCKPYCAAGTFHPYPVEIRLSGGTQWKKHPSFERYTQLSLNYTGARPQGFRHVMSYPLWDGPTSPRA</sequence>
<reference evidence="3 4" key="1">
    <citation type="submission" date="2016-10" db="EMBL/GenBank/DDBJ databases">
        <authorList>
            <person name="de Groot N.N."/>
        </authorList>
    </citation>
    <scope>NUCLEOTIDE SEQUENCE [LARGE SCALE GENOMIC DNA]</scope>
    <source>
        <strain evidence="3 4">DSM 40306</strain>
    </source>
</reference>
<gene>
    <name evidence="3" type="ORF">SAMN04490357_7212</name>
</gene>
<feature type="chain" id="PRO_5010238337" description="Secreted protein" evidence="2">
    <location>
        <begin position="27"/>
        <end position="166"/>
    </location>
</feature>
<proteinExistence type="predicted"/>
<name>A0A1H5GSJ8_9ACTN</name>
<feature type="signal peptide" evidence="2">
    <location>
        <begin position="1"/>
        <end position="26"/>
    </location>
</feature>
<organism evidence="3 4">
    <name type="scientific">Streptomyces misionensis</name>
    <dbReference type="NCBI Taxonomy" id="67331"/>
    <lineage>
        <taxon>Bacteria</taxon>
        <taxon>Bacillati</taxon>
        <taxon>Actinomycetota</taxon>
        <taxon>Actinomycetes</taxon>
        <taxon>Kitasatosporales</taxon>
        <taxon>Streptomycetaceae</taxon>
        <taxon>Streptomyces</taxon>
    </lineage>
</organism>
<evidence type="ECO:0000256" key="1">
    <source>
        <dbReference type="SAM" id="MobiDB-lite"/>
    </source>
</evidence>
<feature type="region of interest" description="Disordered" evidence="1">
    <location>
        <begin position="21"/>
        <end position="44"/>
    </location>
</feature>
<feature type="compositionally biased region" description="Low complexity" evidence="1">
    <location>
        <begin position="35"/>
        <end position="44"/>
    </location>
</feature>
<evidence type="ECO:0000256" key="2">
    <source>
        <dbReference type="SAM" id="SignalP"/>
    </source>
</evidence>
<dbReference type="AlphaFoldDB" id="A0A1H5GSJ8"/>
<dbReference type="EMBL" id="FNTD01000004">
    <property type="protein sequence ID" value="SEE18713.1"/>
    <property type="molecule type" value="Genomic_DNA"/>
</dbReference>
<dbReference type="STRING" id="67331.SAMN04490357_7212"/>
<dbReference type="RefSeq" id="WP_070023412.1">
    <property type="nucleotide sequence ID" value="NZ_FNTD01000004.1"/>
</dbReference>
<evidence type="ECO:0008006" key="5">
    <source>
        <dbReference type="Google" id="ProtNLM"/>
    </source>
</evidence>
<accession>A0A1H5GSJ8</accession>
<evidence type="ECO:0000313" key="3">
    <source>
        <dbReference type="EMBL" id="SEE18713.1"/>
    </source>
</evidence>
<evidence type="ECO:0000313" key="4">
    <source>
        <dbReference type="Proteomes" id="UP000182375"/>
    </source>
</evidence>
<protein>
    <recommendedName>
        <fullName evidence="5">Secreted protein</fullName>
    </recommendedName>
</protein>